<accession>A0A167FD14</accession>
<name>A0A167FD14_CALVF</name>
<keyword evidence="2" id="KW-1185">Reference proteome</keyword>
<reference evidence="1 2" key="1">
    <citation type="journal article" date="2016" name="Mol. Biol. Evol.">
        <title>Comparative Genomics of Early-Diverging Mushroom-Forming Fungi Provides Insights into the Origins of Lignocellulose Decay Capabilities.</title>
        <authorList>
            <person name="Nagy L.G."/>
            <person name="Riley R."/>
            <person name="Tritt A."/>
            <person name="Adam C."/>
            <person name="Daum C."/>
            <person name="Floudas D."/>
            <person name="Sun H."/>
            <person name="Yadav J.S."/>
            <person name="Pangilinan J."/>
            <person name="Larsson K.H."/>
            <person name="Matsuura K."/>
            <person name="Barry K."/>
            <person name="Labutti K."/>
            <person name="Kuo R."/>
            <person name="Ohm R.A."/>
            <person name="Bhattacharya S.S."/>
            <person name="Shirouzu T."/>
            <person name="Yoshinaga Y."/>
            <person name="Martin F.M."/>
            <person name="Grigoriev I.V."/>
            <person name="Hibbett D.S."/>
        </authorList>
    </citation>
    <scope>NUCLEOTIDE SEQUENCE [LARGE SCALE GENOMIC DNA]</scope>
    <source>
        <strain evidence="1 2">TUFC12733</strain>
    </source>
</reference>
<gene>
    <name evidence="1" type="ORF">CALVIDRAFT_603638</name>
</gene>
<organism evidence="1 2">
    <name type="scientific">Calocera viscosa (strain TUFC12733)</name>
    <dbReference type="NCBI Taxonomy" id="1330018"/>
    <lineage>
        <taxon>Eukaryota</taxon>
        <taxon>Fungi</taxon>
        <taxon>Dikarya</taxon>
        <taxon>Basidiomycota</taxon>
        <taxon>Agaricomycotina</taxon>
        <taxon>Dacrymycetes</taxon>
        <taxon>Dacrymycetales</taxon>
        <taxon>Dacrymycetaceae</taxon>
        <taxon>Calocera</taxon>
    </lineage>
</organism>
<sequence length="133" mass="14196">MRGKCLATDTLLSVLLRATASRPLSFLSRHPSKGPCCSSRCALSNLVSCTVIDVLSTLSLRLVTLDLFSPVLFSAPPIGQLYRNKMSISLSFCKWCSGLMTSSLGTHQATTITAASRPEDTLPSIPRATFAGC</sequence>
<dbReference type="EMBL" id="KV417468">
    <property type="protein sequence ID" value="KZO89376.1"/>
    <property type="molecule type" value="Genomic_DNA"/>
</dbReference>
<evidence type="ECO:0000313" key="2">
    <source>
        <dbReference type="Proteomes" id="UP000076738"/>
    </source>
</evidence>
<evidence type="ECO:0000313" key="1">
    <source>
        <dbReference type="EMBL" id="KZO89376.1"/>
    </source>
</evidence>
<protein>
    <submittedName>
        <fullName evidence="1">Uncharacterized protein</fullName>
    </submittedName>
</protein>
<dbReference type="AlphaFoldDB" id="A0A167FD14"/>
<dbReference type="Proteomes" id="UP000076738">
    <property type="component" value="Unassembled WGS sequence"/>
</dbReference>
<proteinExistence type="predicted"/>